<accession>A0A1I7XLS5</accession>
<dbReference type="SUPFAM" id="SSF56112">
    <property type="entry name" value="Protein kinase-like (PK-like)"/>
    <property type="match status" value="1"/>
</dbReference>
<protein>
    <submittedName>
        <fullName evidence="14">Aurora kinase</fullName>
    </submittedName>
</protein>
<keyword evidence="11" id="KW-0812">Transmembrane</keyword>
<dbReference type="AlphaFoldDB" id="A0A1I7XLS5"/>
<feature type="region of interest" description="Disordered" evidence="10">
    <location>
        <begin position="20"/>
        <end position="42"/>
    </location>
</feature>
<dbReference type="InterPro" id="IPR030616">
    <property type="entry name" value="Aur-like"/>
</dbReference>
<sequence length="117" mass="13341">MATPLRPVNSLRYKLDSEFINGKNQDKENENSQQGGGDAEASWSKKTIDINNWSSKGGGYVFLYNVFTFVIFKYCLFSMFELNDFDIGRPLGKGKFGSVYLARTKQKNFIVALKVQY</sequence>
<evidence type="ECO:0000256" key="8">
    <source>
        <dbReference type="PIRSR" id="PIRSR630616-2"/>
    </source>
</evidence>
<evidence type="ECO:0000313" key="13">
    <source>
        <dbReference type="Proteomes" id="UP000095283"/>
    </source>
</evidence>
<dbReference type="PROSITE" id="PS50011">
    <property type="entry name" value="PROTEIN_KINASE_DOM"/>
    <property type="match status" value="1"/>
</dbReference>
<evidence type="ECO:0000256" key="7">
    <source>
        <dbReference type="ARBA" id="ARBA00048679"/>
    </source>
</evidence>
<evidence type="ECO:0000256" key="11">
    <source>
        <dbReference type="SAM" id="Phobius"/>
    </source>
</evidence>
<dbReference type="Gene3D" id="3.30.200.20">
    <property type="entry name" value="Phosphorylase Kinase, domain 1"/>
    <property type="match status" value="1"/>
</dbReference>
<keyword evidence="13" id="KW-1185">Reference proteome</keyword>
<evidence type="ECO:0000256" key="4">
    <source>
        <dbReference type="ARBA" id="ARBA00022777"/>
    </source>
</evidence>
<keyword evidence="2" id="KW-0808">Transferase</keyword>
<dbReference type="InterPro" id="IPR017441">
    <property type="entry name" value="Protein_kinase_ATP_BS"/>
</dbReference>
<keyword evidence="11" id="KW-1133">Transmembrane helix</keyword>
<evidence type="ECO:0000256" key="5">
    <source>
        <dbReference type="ARBA" id="ARBA00022840"/>
    </source>
</evidence>
<evidence type="ECO:0000256" key="1">
    <source>
        <dbReference type="ARBA" id="ARBA00022527"/>
    </source>
</evidence>
<evidence type="ECO:0000259" key="12">
    <source>
        <dbReference type="PROSITE" id="PS50011"/>
    </source>
</evidence>
<keyword evidence="11" id="KW-0472">Membrane</keyword>
<evidence type="ECO:0000256" key="3">
    <source>
        <dbReference type="ARBA" id="ARBA00022741"/>
    </source>
</evidence>
<evidence type="ECO:0000256" key="10">
    <source>
        <dbReference type="SAM" id="MobiDB-lite"/>
    </source>
</evidence>
<dbReference type="GO" id="GO:0005524">
    <property type="term" value="F:ATP binding"/>
    <property type="evidence" value="ECO:0007669"/>
    <property type="project" value="UniProtKB-UniRule"/>
</dbReference>
<feature type="binding site" evidence="8 9">
    <location>
        <position position="114"/>
    </location>
    <ligand>
        <name>ATP</name>
        <dbReference type="ChEBI" id="CHEBI:30616"/>
    </ligand>
</feature>
<reference evidence="14" key="1">
    <citation type="submission" date="2016-11" db="UniProtKB">
        <authorList>
            <consortium name="WormBaseParasite"/>
        </authorList>
    </citation>
    <scope>IDENTIFICATION</scope>
</reference>
<feature type="binding site" evidence="8">
    <location>
        <position position="95"/>
    </location>
    <ligand>
        <name>ATP</name>
        <dbReference type="ChEBI" id="CHEBI:30616"/>
    </ligand>
</feature>
<name>A0A1I7XLS5_HETBA</name>
<evidence type="ECO:0000313" key="14">
    <source>
        <dbReference type="WBParaSite" id="Hba_18676"/>
    </source>
</evidence>
<dbReference type="PROSITE" id="PS00107">
    <property type="entry name" value="PROTEIN_KINASE_ATP"/>
    <property type="match status" value="1"/>
</dbReference>
<dbReference type="InterPro" id="IPR011009">
    <property type="entry name" value="Kinase-like_dom_sf"/>
</dbReference>
<dbReference type="PANTHER" id="PTHR24350">
    <property type="entry name" value="SERINE/THREONINE-PROTEIN KINASE IAL-RELATED"/>
    <property type="match status" value="1"/>
</dbReference>
<keyword evidence="1" id="KW-0723">Serine/threonine-protein kinase</keyword>
<evidence type="ECO:0000256" key="9">
    <source>
        <dbReference type="PROSITE-ProRule" id="PRU10141"/>
    </source>
</evidence>
<evidence type="ECO:0000256" key="2">
    <source>
        <dbReference type="ARBA" id="ARBA00022679"/>
    </source>
</evidence>
<dbReference type="InterPro" id="IPR000719">
    <property type="entry name" value="Prot_kinase_dom"/>
</dbReference>
<proteinExistence type="predicted"/>
<feature type="transmembrane region" description="Helical" evidence="11">
    <location>
        <begin position="61"/>
        <end position="80"/>
    </location>
</feature>
<evidence type="ECO:0000256" key="6">
    <source>
        <dbReference type="ARBA" id="ARBA00047899"/>
    </source>
</evidence>
<keyword evidence="5 8" id="KW-0067">ATP-binding</keyword>
<feature type="domain" description="Protein kinase" evidence="12">
    <location>
        <begin position="85"/>
        <end position="117"/>
    </location>
</feature>
<organism evidence="13 14">
    <name type="scientific">Heterorhabditis bacteriophora</name>
    <name type="common">Entomopathogenic nematode worm</name>
    <dbReference type="NCBI Taxonomy" id="37862"/>
    <lineage>
        <taxon>Eukaryota</taxon>
        <taxon>Metazoa</taxon>
        <taxon>Ecdysozoa</taxon>
        <taxon>Nematoda</taxon>
        <taxon>Chromadorea</taxon>
        <taxon>Rhabditida</taxon>
        <taxon>Rhabditina</taxon>
        <taxon>Rhabditomorpha</taxon>
        <taxon>Strongyloidea</taxon>
        <taxon>Heterorhabditidae</taxon>
        <taxon>Heterorhabditis</taxon>
    </lineage>
</organism>
<comment type="catalytic activity">
    <reaction evidence="7">
        <text>L-seryl-[protein] + ATP = O-phospho-L-seryl-[protein] + ADP + H(+)</text>
        <dbReference type="Rhea" id="RHEA:17989"/>
        <dbReference type="Rhea" id="RHEA-COMP:9863"/>
        <dbReference type="Rhea" id="RHEA-COMP:11604"/>
        <dbReference type="ChEBI" id="CHEBI:15378"/>
        <dbReference type="ChEBI" id="CHEBI:29999"/>
        <dbReference type="ChEBI" id="CHEBI:30616"/>
        <dbReference type="ChEBI" id="CHEBI:83421"/>
        <dbReference type="ChEBI" id="CHEBI:456216"/>
        <dbReference type="EC" id="2.7.11.1"/>
    </reaction>
</comment>
<dbReference type="Proteomes" id="UP000095283">
    <property type="component" value="Unplaced"/>
</dbReference>
<dbReference type="WBParaSite" id="Hba_18676">
    <property type="protein sequence ID" value="Hba_18676"/>
    <property type="gene ID" value="Hba_18676"/>
</dbReference>
<comment type="catalytic activity">
    <reaction evidence="6">
        <text>L-threonyl-[protein] + ATP = O-phospho-L-threonyl-[protein] + ADP + H(+)</text>
        <dbReference type="Rhea" id="RHEA:46608"/>
        <dbReference type="Rhea" id="RHEA-COMP:11060"/>
        <dbReference type="Rhea" id="RHEA-COMP:11605"/>
        <dbReference type="ChEBI" id="CHEBI:15378"/>
        <dbReference type="ChEBI" id="CHEBI:30013"/>
        <dbReference type="ChEBI" id="CHEBI:30616"/>
        <dbReference type="ChEBI" id="CHEBI:61977"/>
        <dbReference type="ChEBI" id="CHEBI:456216"/>
        <dbReference type="EC" id="2.7.11.1"/>
    </reaction>
</comment>
<keyword evidence="3 8" id="KW-0547">Nucleotide-binding</keyword>
<keyword evidence="4" id="KW-0418">Kinase</keyword>
<dbReference type="GO" id="GO:0004674">
    <property type="term" value="F:protein serine/threonine kinase activity"/>
    <property type="evidence" value="ECO:0007669"/>
    <property type="project" value="UniProtKB-KW"/>
</dbReference>